<accession>A0A0J7KDD0</accession>
<reference evidence="1 2" key="1">
    <citation type="submission" date="2015-04" db="EMBL/GenBank/DDBJ databases">
        <title>Lasius niger genome sequencing.</title>
        <authorList>
            <person name="Konorov E.A."/>
            <person name="Nikitin M.A."/>
            <person name="Kirill M.V."/>
            <person name="Chang P."/>
        </authorList>
    </citation>
    <scope>NUCLEOTIDE SEQUENCE [LARGE SCALE GENOMIC DNA]</scope>
    <source>
        <tissue evidence="1">Whole</tissue>
    </source>
</reference>
<evidence type="ECO:0000313" key="1">
    <source>
        <dbReference type="EMBL" id="KMQ88367.1"/>
    </source>
</evidence>
<name>A0A0J7KDD0_LASNI</name>
<evidence type="ECO:0000313" key="2">
    <source>
        <dbReference type="Proteomes" id="UP000036403"/>
    </source>
</evidence>
<protein>
    <submittedName>
        <fullName evidence="1">Reverse transcriptase</fullName>
    </submittedName>
</protein>
<keyword evidence="1" id="KW-0695">RNA-directed DNA polymerase</keyword>
<dbReference type="PaxDb" id="67767-A0A0J7KDD0"/>
<keyword evidence="1" id="KW-0548">Nucleotidyltransferase</keyword>
<organism evidence="1 2">
    <name type="scientific">Lasius niger</name>
    <name type="common">Black garden ant</name>
    <dbReference type="NCBI Taxonomy" id="67767"/>
    <lineage>
        <taxon>Eukaryota</taxon>
        <taxon>Metazoa</taxon>
        <taxon>Ecdysozoa</taxon>
        <taxon>Arthropoda</taxon>
        <taxon>Hexapoda</taxon>
        <taxon>Insecta</taxon>
        <taxon>Pterygota</taxon>
        <taxon>Neoptera</taxon>
        <taxon>Endopterygota</taxon>
        <taxon>Hymenoptera</taxon>
        <taxon>Apocrita</taxon>
        <taxon>Aculeata</taxon>
        <taxon>Formicoidea</taxon>
        <taxon>Formicidae</taxon>
        <taxon>Formicinae</taxon>
        <taxon>Lasius</taxon>
        <taxon>Lasius</taxon>
    </lineage>
</organism>
<comment type="caution">
    <text evidence="1">The sequence shown here is derived from an EMBL/GenBank/DDBJ whole genome shotgun (WGS) entry which is preliminary data.</text>
</comment>
<sequence length="152" mass="17083">MVTHIKAAKAPRLVLISALCEGKGHRANECRNDSMLCFSKDRNSDHCHVASIGVQHIKRHYKITGTSIIKPGKLIVLAVIWACGKLPIQERMDTSELEFTRVMVANIYSYHIKCLDEFKAFLDRLVLDIRGQSSLVIVGNFTPGLLNKEVHE</sequence>
<dbReference type="AlphaFoldDB" id="A0A0J7KDD0"/>
<dbReference type="EMBL" id="LBMM01009133">
    <property type="protein sequence ID" value="KMQ88367.1"/>
    <property type="molecule type" value="Genomic_DNA"/>
</dbReference>
<keyword evidence="2" id="KW-1185">Reference proteome</keyword>
<keyword evidence="1" id="KW-0808">Transferase</keyword>
<dbReference type="GO" id="GO:0003964">
    <property type="term" value="F:RNA-directed DNA polymerase activity"/>
    <property type="evidence" value="ECO:0007669"/>
    <property type="project" value="UniProtKB-KW"/>
</dbReference>
<proteinExistence type="predicted"/>
<dbReference type="Proteomes" id="UP000036403">
    <property type="component" value="Unassembled WGS sequence"/>
</dbReference>
<gene>
    <name evidence="1" type="ORF">RF55_12169</name>
</gene>